<comment type="similarity">
    <text evidence="2">Belongs to the G-protein coupled receptor 1 family.</text>
</comment>
<comment type="subcellular location">
    <subcellularLocation>
        <location evidence="1">Membrane</location>
    </subcellularLocation>
</comment>
<organism evidence="8">
    <name type="scientific">Ooceraea biroi</name>
    <name type="common">Clonal raider ant</name>
    <name type="synonym">Cerapachys biroi</name>
    <dbReference type="NCBI Taxonomy" id="2015173"/>
    <lineage>
        <taxon>Eukaryota</taxon>
        <taxon>Metazoa</taxon>
        <taxon>Ecdysozoa</taxon>
        <taxon>Arthropoda</taxon>
        <taxon>Hexapoda</taxon>
        <taxon>Insecta</taxon>
        <taxon>Pterygota</taxon>
        <taxon>Neoptera</taxon>
        <taxon>Endopterygota</taxon>
        <taxon>Hymenoptera</taxon>
        <taxon>Apocrita</taxon>
        <taxon>Aculeata</taxon>
        <taxon>Formicoidea</taxon>
        <taxon>Formicidae</taxon>
        <taxon>Dorylinae</taxon>
        <taxon>Ooceraea</taxon>
    </lineage>
</organism>
<dbReference type="Pfam" id="PF00001">
    <property type="entry name" value="7tm_1"/>
    <property type="match status" value="1"/>
</dbReference>
<reference evidence="8" key="1">
    <citation type="journal article" date="2018" name="Genome Res.">
        <title>The genomic architecture and molecular evolution of ant odorant receptors.</title>
        <authorList>
            <person name="McKenzie S.K."/>
            <person name="Kronauer D.J.C."/>
        </authorList>
    </citation>
    <scope>NUCLEOTIDE SEQUENCE [LARGE SCALE GENOMIC DNA]</scope>
    <source>
        <strain evidence="8">Clonal line C1</strain>
    </source>
</reference>
<feature type="transmembrane region" description="Helical" evidence="6">
    <location>
        <begin position="193"/>
        <end position="220"/>
    </location>
</feature>
<evidence type="ECO:0000256" key="1">
    <source>
        <dbReference type="ARBA" id="ARBA00004370"/>
    </source>
</evidence>
<dbReference type="InterPro" id="IPR000276">
    <property type="entry name" value="GPCR_Rhodpsn"/>
</dbReference>
<gene>
    <name evidence="8" type="ORF">DMN91_009647</name>
</gene>
<comment type="caution">
    <text evidence="8">The sequence shown here is derived from an EMBL/GenBank/DDBJ whole genome shotgun (WGS) entry which is preliminary data.</text>
</comment>
<dbReference type="GO" id="GO:0016020">
    <property type="term" value="C:membrane"/>
    <property type="evidence" value="ECO:0007669"/>
    <property type="project" value="UniProtKB-SubCell"/>
</dbReference>
<name>A0A3L8DB87_OOCBI</name>
<feature type="transmembrane region" description="Helical" evidence="6">
    <location>
        <begin position="232"/>
        <end position="251"/>
    </location>
</feature>
<proteinExistence type="inferred from homology"/>
<dbReference type="AlphaFoldDB" id="A0A3L8DB87"/>
<protein>
    <recommendedName>
        <fullName evidence="7">G-protein coupled receptors family 1 profile domain-containing protein</fullName>
    </recommendedName>
</protein>
<sequence>MMNEYDMKGIHKYMDHSVIPTDPNTTMHLAKINVITPIISEPIRNIMDFTLLVTGVSLNTLLGLVIILNPYMHTSTNCYVMSLVFSNVLILVEPLKQVLDWSFDINLNMNFDYMFLVSFSTSILTIILLKIEAYIVVCHKNSRLHKQLLNISTAVKCILYVWTICVMVTVMELHLYIHFEEEVMHHIYETSTIMFLVFPCFIFVMLDSFILYDLIILKLIDGTWPSKDTKHFIFLIGITIGYVSTMIPYRVTRAIALVTESCCSDMAIEVVYTMLKIYPLILPITCFVISNEFCQAIKVTLEYYQNPILYSIK</sequence>
<evidence type="ECO:0000256" key="5">
    <source>
        <dbReference type="ARBA" id="ARBA00023136"/>
    </source>
</evidence>
<evidence type="ECO:0000256" key="6">
    <source>
        <dbReference type="SAM" id="Phobius"/>
    </source>
</evidence>
<keyword evidence="4 6" id="KW-1133">Transmembrane helix</keyword>
<feature type="transmembrane region" description="Helical" evidence="6">
    <location>
        <begin position="115"/>
        <end position="137"/>
    </location>
</feature>
<dbReference type="OrthoDB" id="7701452at2759"/>
<dbReference type="SUPFAM" id="SSF81321">
    <property type="entry name" value="Family A G protein-coupled receptor-like"/>
    <property type="match status" value="1"/>
</dbReference>
<accession>A0A3L8DB87</accession>
<feature type="transmembrane region" description="Helical" evidence="6">
    <location>
        <begin position="49"/>
        <end position="71"/>
    </location>
</feature>
<keyword evidence="3 6" id="KW-0812">Transmembrane</keyword>
<evidence type="ECO:0000256" key="4">
    <source>
        <dbReference type="ARBA" id="ARBA00022989"/>
    </source>
</evidence>
<dbReference type="Proteomes" id="UP000279307">
    <property type="component" value="Chromosome 10"/>
</dbReference>
<dbReference type="GO" id="GO:0004930">
    <property type="term" value="F:G protein-coupled receptor activity"/>
    <property type="evidence" value="ECO:0007669"/>
    <property type="project" value="InterPro"/>
</dbReference>
<dbReference type="EMBL" id="QOIP01000010">
    <property type="protein sequence ID" value="RLU17412.1"/>
    <property type="molecule type" value="Genomic_DNA"/>
</dbReference>
<evidence type="ECO:0000313" key="8">
    <source>
        <dbReference type="EMBL" id="RLU17412.1"/>
    </source>
</evidence>
<dbReference type="Gene3D" id="1.20.1070.10">
    <property type="entry name" value="Rhodopsin 7-helix transmembrane proteins"/>
    <property type="match status" value="1"/>
</dbReference>
<feature type="domain" description="G-protein coupled receptors family 1 profile" evidence="7">
    <location>
        <begin position="58"/>
        <end position="290"/>
    </location>
</feature>
<feature type="transmembrane region" description="Helical" evidence="6">
    <location>
        <begin position="157"/>
        <end position="177"/>
    </location>
</feature>
<dbReference type="PRINTS" id="PR00237">
    <property type="entry name" value="GPCRRHODOPSN"/>
</dbReference>
<evidence type="ECO:0000259" key="7">
    <source>
        <dbReference type="PROSITE" id="PS50262"/>
    </source>
</evidence>
<reference evidence="8" key="2">
    <citation type="submission" date="2018-07" db="EMBL/GenBank/DDBJ databases">
        <authorList>
            <person name="Mckenzie S.K."/>
            <person name="Kronauer D.J.C."/>
        </authorList>
    </citation>
    <scope>NUCLEOTIDE SEQUENCE</scope>
    <source>
        <strain evidence="8">Clonal line C1</strain>
    </source>
</reference>
<dbReference type="PROSITE" id="PS50262">
    <property type="entry name" value="G_PROTEIN_RECEP_F1_2"/>
    <property type="match status" value="1"/>
</dbReference>
<keyword evidence="5 6" id="KW-0472">Membrane</keyword>
<dbReference type="InterPro" id="IPR017452">
    <property type="entry name" value="GPCR_Rhodpsn_7TM"/>
</dbReference>
<evidence type="ECO:0000256" key="2">
    <source>
        <dbReference type="ARBA" id="ARBA00010663"/>
    </source>
</evidence>
<evidence type="ECO:0000256" key="3">
    <source>
        <dbReference type="ARBA" id="ARBA00022692"/>
    </source>
</evidence>